<sequence length="76" mass="9043">SQHIMLCFVSWYCTFQPLRNFNVLKIIKVLTQCNGKNYCIFNTIFHGLRSPETTHADAWSAWRIPLYTRDFLNCVR</sequence>
<dbReference type="AlphaFoldDB" id="A0AAD7ZT33"/>
<proteinExistence type="predicted"/>
<feature type="non-terminal residue" evidence="1">
    <location>
        <position position="76"/>
    </location>
</feature>
<name>A0AAD7ZT33_DIPPU</name>
<accession>A0AAD7ZT33</accession>
<protein>
    <submittedName>
        <fullName evidence="1">Uncharacterized protein</fullName>
    </submittedName>
</protein>
<dbReference type="Proteomes" id="UP001233999">
    <property type="component" value="Unassembled WGS sequence"/>
</dbReference>
<feature type="non-terminal residue" evidence="1">
    <location>
        <position position="1"/>
    </location>
</feature>
<comment type="caution">
    <text evidence="1">The sequence shown here is derived from an EMBL/GenBank/DDBJ whole genome shotgun (WGS) entry which is preliminary data.</text>
</comment>
<keyword evidence="2" id="KW-1185">Reference proteome</keyword>
<organism evidence="1 2">
    <name type="scientific">Diploptera punctata</name>
    <name type="common">Pacific beetle cockroach</name>
    <dbReference type="NCBI Taxonomy" id="6984"/>
    <lineage>
        <taxon>Eukaryota</taxon>
        <taxon>Metazoa</taxon>
        <taxon>Ecdysozoa</taxon>
        <taxon>Arthropoda</taxon>
        <taxon>Hexapoda</taxon>
        <taxon>Insecta</taxon>
        <taxon>Pterygota</taxon>
        <taxon>Neoptera</taxon>
        <taxon>Polyneoptera</taxon>
        <taxon>Dictyoptera</taxon>
        <taxon>Blattodea</taxon>
        <taxon>Blaberoidea</taxon>
        <taxon>Blaberidae</taxon>
        <taxon>Diplopterinae</taxon>
        <taxon>Diploptera</taxon>
    </lineage>
</organism>
<evidence type="ECO:0000313" key="2">
    <source>
        <dbReference type="Proteomes" id="UP001233999"/>
    </source>
</evidence>
<gene>
    <name evidence="1" type="ORF">L9F63_019930</name>
</gene>
<dbReference type="EMBL" id="JASPKZ010007161">
    <property type="protein sequence ID" value="KAJ9586415.1"/>
    <property type="molecule type" value="Genomic_DNA"/>
</dbReference>
<evidence type="ECO:0000313" key="1">
    <source>
        <dbReference type="EMBL" id="KAJ9586415.1"/>
    </source>
</evidence>
<reference evidence="1" key="2">
    <citation type="submission" date="2023-05" db="EMBL/GenBank/DDBJ databases">
        <authorList>
            <person name="Fouks B."/>
        </authorList>
    </citation>
    <scope>NUCLEOTIDE SEQUENCE</scope>
    <source>
        <strain evidence="1">Stay&amp;Tobe</strain>
        <tissue evidence="1">Testes</tissue>
    </source>
</reference>
<reference evidence="1" key="1">
    <citation type="journal article" date="2023" name="IScience">
        <title>Live-bearing cockroach genome reveals convergent evolutionary mechanisms linked to viviparity in insects and beyond.</title>
        <authorList>
            <person name="Fouks B."/>
            <person name="Harrison M.C."/>
            <person name="Mikhailova A.A."/>
            <person name="Marchal E."/>
            <person name="English S."/>
            <person name="Carruthers M."/>
            <person name="Jennings E.C."/>
            <person name="Chiamaka E.L."/>
            <person name="Frigard R.A."/>
            <person name="Pippel M."/>
            <person name="Attardo G.M."/>
            <person name="Benoit J.B."/>
            <person name="Bornberg-Bauer E."/>
            <person name="Tobe S.S."/>
        </authorList>
    </citation>
    <scope>NUCLEOTIDE SEQUENCE</scope>
    <source>
        <strain evidence="1">Stay&amp;Tobe</strain>
    </source>
</reference>